<dbReference type="InterPro" id="IPR036104">
    <property type="entry name" value="BFN_sf"/>
</dbReference>
<dbReference type="GO" id="GO:0004518">
    <property type="term" value="F:nuclease activity"/>
    <property type="evidence" value="ECO:0007669"/>
    <property type="project" value="InterPro"/>
</dbReference>
<protein>
    <submittedName>
        <fullName evidence="2">Unannotated protein</fullName>
    </submittedName>
</protein>
<dbReference type="Gene3D" id="3.10.690.10">
    <property type="entry name" value="Bifunctional nuclease domain"/>
    <property type="match status" value="1"/>
</dbReference>
<proteinExistence type="predicted"/>
<dbReference type="SUPFAM" id="SSF103256">
    <property type="entry name" value="Hypothetical protein TM0160"/>
    <property type="match status" value="1"/>
</dbReference>
<dbReference type="EMBL" id="CAEZWR010000066">
    <property type="protein sequence ID" value="CAB4663521.1"/>
    <property type="molecule type" value="Genomic_DNA"/>
</dbReference>
<evidence type="ECO:0000259" key="1">
    <source>
        <dbReference type="PROSITE" id="PS51658"/>
    </source>
</evidence>
<organism evidence="2">
    <name type="scientific">freshwater metagenome</name>
    <dbReference type="NCBI Taxonomy" id="449393"/>
    <lineage>
        <taxon>unclassified sequences</taxon>
        <taxon>metagenomes</taxon>
        <taxon>ecological metagenomes</taxon>
    </lineage>
</organism>
<sequence>MHELEFIGVRMEMPANTPIMLLKEVEGERVIPIWIGAVEATAIAYATQSVLPPRPMTHDLIANLFTAFGVRLVEVRISDLVDGTFHALLVFDNEVQVSARPSDAVAIALRLEVPITATAQVLAEAGFQMQEDDDIDDDQVEKFRAFLDEISPEDFQ</sequence>
<dbReference type="Pfam" id="PF02577">
    <property type="entry name" value="BFN_dom"/>
    <property type="match status" value="1"/>
</dbReference>
<dbReference type="PANTHER" id="PTHR15160">
    <property type="entry name" value="VON HIPPEL-LINDAU PROTEIN"/>
    <property type="match status" value="1"/>
</dbReference>
<evidence type="ECO:0000313" key="4">
    <source>
        <dbReference type="EMBL" id="CAB4918485.1"/>
    </source>
</evidence>
<evidence type="ECO:0000313" key="3">
    <source>
        <dbReference type="EMBL" id="CAB4663521.1"/>
    </source>
</evidence>
<reference evidence="2" key="1">
    <citation type="submission" date="2020-05" db="EMBL/GenBank/DDBJ databases">
        <authorList>
            <person name="Chiriac C."/>
            <person name="Salcher M."/>
            <person name="Ghai R."/>
            <person name="Kavagutti S V."/>
        </authorList>
    </citation>
    <scope>NUCLEOTIDE SEQUENCE</scope>
</reference>
<dbReference type="InterPro" id="IPR003729">
    <property type="entry name" value="Bi_nuclease_dom"/>
</dbReference>
<dbReference type="EMBL" id="CAFBMO010000096">
    <property type="protein sequence ID" value="CAB4918485.1"/>
    <property type="molecule type" value="Genomic_DNA"/>
</dbReference>
<dbReference type="EMBL" id="CAEZVB010000009">
    <property type="protein sequence ID" value="CAB4615854.1"/>
    <property type="molecule type" value="Genomic_DNA"/>
</dbReference>
<gene>
    <name evidence="2" type="ORF">UFOPK1908_00366</name>
    <name evidence="3" type="ORF">UFOPK2282_00702</name>
    <name evidence="4" type="ORF">UFOPK3576_01558</name>
</gene>
<evidence type="ECO:0000313" key="2">
    <source>
        <dbReference type="EMBL" id="CAB4615854.1"/>
    </source>
</evidence>
<name>A0A6J6HXE7_9ZZZZ</name>
<feature type="domain" description="BFN" evidence="1">
    <location>
        <begin position="1"/>
        <end position="129"/>
    </location>
</feature>
<dbReference type="PROSITE" id="PS51658">
    <property type="entry name" value="BFN"/>
    <property type="match status" value="1"/>
</dbReference>
<dbReference type="AlphaFoldDB" id="A0A6J6HXE7"/>
<dbReference type="PANTHER" id="PTHR15160:SF1">
    <property type="entry name" value="VON HIPPEL-LINDAU DISEASE TUMOR SUPPRESSOR"/>
    <property type="match status" value="1"/>
</dbReference>
<accession>A0A6J6HXE7</accession>